<gene>
    <name evidence="2" type="ORF">DSM112329_01493</name>
</gene>
<proteinExistence type="predicted"/>
<dbReference type="KEGG" id="parq:DSM112329_01493"/>
<reference evidence="2" key="1">
    <citation type="submission" date="2022-12" db="EMBL/GenBank/DDBJ databases">
        <title>Paraconexibacter alkalitolerans sp. nov. and Baekduia alba sp. nov., isolated from soil and emended description of the genera Paraconexibacter (Chun et al., 2020) and Baekduia (An et al., 2020).</title>
        <authorList>
            <person name="Vieira S."/>
            <person name="Huber K.J."/>
            <person name="Geppert A."/>
            <person name="Wolf J."/>
            <person name="Neumann-Schaal M."/>
            <person name="Muesken M."/>
            <person name="Overmann J."/>
        </authorList>
    </citation>
    <scope>NUCLEOTIDE SEQUENCE</scope>
    <source>
        <strain evidence="2">AEG42_29</strain>
    </source>
</reference>
<evidence type="ECO:0000256" key="1">
    <source>
        <dbReference type="SAM" id="MobiDB-lite"/>
    </source>
</evidence>
<sequence length="106" mass="11976">MSEKDQHAEEQADDREEMRRFEEQDELPSDLSKWPDGKAKNRTFATSEDKPYGEGLTAKLGPELTRHEDGSVSIDGEKVDNPEDYKAEPIQSPIEKISAERLQADG</sequence>
<accession>A0AAU7ASM0</accession>
<protein>
    <submittedName>
        <fullName evidence="2">Uncharacterized protein</fullName>
    </submittedName>
</protein>
<organism evidence="2">
    <name type="scientific">Paraconexibacter sp. AEG42_29</name>
    <dbReference type="NCBI Taxonomy" id="2997339"/>
    <lineage>
        <taxon>Bacteria</taxon>
        <taxon>Bacillati</taxon>
        <taxon>Actinomycetota</taxon>
        <taxon>Thermoleophilia</taxon>
        <taxon>Solirubrobacterales</taxon>
        <taxon>Paraconexibacteraceae</taxon>
        <taxon>Paraconexibacter</taxon>
    </lineage>
</organism>
<dbReference type="AlphaFoldDB" id="A0AAU7ASM0"/>
<dbReference type="RefSeq" id="WP_354701186.1">
    <property type="nucleotide sequence ID" value="NZ_CP114014.1"/>
</dbReference>
<feature type="compositionally biased region" description="Basic and acidic residues" evidence="1">
    <location>
        <begin position="1"/>
        <end position="22"/>
    </location>
</feature>
<dbReference type="EMBL" id="CP114014">
    <property type="protein sequence ID" value="XAY04658.1"/>
    <property type="molecule type" value="Genomic_DNA"/>
</dbReference>
<feature type="compositionally biased region" description="Basic and acidic residues" evidence="1">
    <location>
        <begin position="64"/>
        <end position="87"/>
    </location>
</feature>
<feature type="region of interest" description="Disordered" evidence="1">
    <location>
        <begin position="1"/>
        <end position="90"/>
    </location>
</feature>
<evidence type="ECO:0000313" key="2">
    <source>
        <dbReference type="EMBL" id="XAY04658.1"/>
    </source>
</evidence>
<name>A0AAU7ASM0_9ACTN</name>